<organism evidence="2 3">
    <name type="scientific">Massilimicrobiota timonensis</name>
    <dbReference type="NCBI Taxonomy" id="1776392"/>
    <lineage>
        <taxon>Bacteria</taxon>
        <taxon>Bacillati</taxon>
        <taxon>Bacillota</taxon>
        <taxon>Erysipelotrichia</taxon>
        <taxon>Erysipelotrichales</taxon>
        <taxon>Erysipelotrichaceae</taxon>
        <taxon>Massilimicrobiota</taxon>
    </lineage>
</organism>
<evidence type="ECO:0000313" key="3">
    <source>
        <dbReference type="Proteomes" id="UP000195305"/>
    </source>
</evidence>
<evidence type="ECO:0000256" key="1">
    <source>
        <dbReference type="SAM" id="Phobius"/>
    </source>
</evidence>
<keyword evidence="3" id="KW-1185">Reference proteome</keyword>
<protein>
    <submittedName>
        <fullName evidence="2">Uncharacterized protein</fullName>
    </submittedName>
</protein>
<name>A0A1Y4SWA3_9FIRM</name>
<gene>
    <name evidence="2" type="ORF">B5E75_07720</name>
</gene>
<feature type="transmembrane region" description="Helical" evidence="1">
    <location>
        <begin position="7"/>
        <end position="25"/>
    </location>
</feature>
<reference evidence="2 3" key="1">
    <citation type="journal article" date="2018" name="BMC Genomics">
        <title>Whole genome sequencing and function prediction of 133 gut anaerobes isolated from chicken caecum in pure cultures.</title>
        <authorList>
            <person name="Medvecky M."/>
            <person name="Cejkova D."/>
            <person name="Polansky O."/>
            <person name="Karasova D."/>
            <person name="Kubasova T."/>
            <person name="Cizek A."/>
            <person name="Rychlik I."/>
        </authorList>
    </citation>
    <scope>NUCLEOTIDE SEQUENCE [LARGE SCALE GENOMIC DNA]</scope>
    <source>
        <strain evidence="2 3">An13</strain>
    </source>
</reference>
<dbReference type="OrthoDB" id="9883742at2"/>
<keyword evidence="1" id="KW-0812">Transmembrane</keyword>
<proteinExistence type="predicted"/>
<evidence type="ECO:0000313" key="2">
    <source>
        <dbReference type="EMBL" id="OUQ34209.1"/>
    </source>
</evidence>
<accession>A0A1Y4SWA3</accession>
<keyword evidence="1" id="KW-0472">Membrane</keyword>
<dbReference type="EMBL" id="NFLJ01000019">
    <property type="protein sequence ID" value="OUQ34209.1"/>
    <property type="molecule type" value="Genomic_DNA"/>
</dbReference>
<dbReference type="Proteomes" id="UP000195305">
    <property type="component" value="Unassembled WGS sequence"/>
</dbReference>
<keyword evidence="1" id="KW-1133">Transmembrane helix</keyword>
<dbReference type="AlphaFoldDB" id="A0A1Y4SWA3"/>
<dbReference type="RefSeq" id="WP_087358172.1">
    <property type="nucleotide sequence ID" value="NZ_NFLJ01000019.1"/>
</dbReference>
<comment type="caution">
    <text evidence="2">The sequence shown here is derived from an EMBL/GenBank/DDBJ whole genome shotgun (WGS) entry which is preliminary data.</text>
</comment>
<sequence>MSRKKKIVLIILGIIASLGVLLFYWDHQVVTPTQELDESLRYELAHMDDEYIEYDFATVSYRLFKINESKDKAIVYGMFYIEQYKKDSEFSESGYFDYMKVTLKKENEKYILDEVWVPEDGDQYQISLLKNFPISTWSRILLTGDRYRLELIEENEQQYNKYITKND</sequence>